<accession>A0ABM6GGX4</accession>
<evidence type="ECO:0000313" key="2">
    <source>
        <dbReference type="EMBL" id="APT74596.1"/>
    </source>
</evidence>
<evidence type="ECO:0000313" key="3">
    <source>
        <dbReference type="Proteomes" id="UP000185490"/>
    </source>
</evidence>
<gene>
    <name evidence="2" type="ORF">BW47_09085</name>
</gene>
<dbReference type="SUPFAM" id="SSF47240">
    <property type="entry name" value="Ferritin-like"/>
    <property type="match status" value="1"/>
</dbReference>
<sequence>MSTSLLVFGVNTADIVNLLPYETLSVSETESIMQMRKEEKLARDVYLVFYDLWGIRVFSNIAGAEQQHMDAVLTLIKKYDSNDPIKVDERGIFEDENLQALYNQLVEQGSKSLEDALIVGATIEDLDIYDLEEFLKITDNQDIEFVYKNLIKGSENHMRAFVSQLSRFSKTYTPKYIFLEKFNEIISN</sequence>
<dbReference type="CDD" id="cd01048">
    <property type="entry name" value="Ferritin_like_AB2"/>
    <property type="match status" value="1"/>
</dbReference>
<feature type="domain" description="DUF2202" evidence="1">
    <location>
        <begin position="29"/>
        <end position="187"/>
    </location>
</feature>
<dbReference type="InterPro" id="IPR019243">
    <property type="entry name" value="DUF2202"/>
</dbReference>
<dbReference type="InterPro" id="IPR009078">
    <property type="entry name" value="Ferritin-like_SF"/>
</dbReference>
<reference evidence="2 3" key="1">
    <citation type="submission" date="2014-02" db="EMBL/GenBank/DDBJ databases">
        <title>Diversity of Thermotogales isolates from hydrothermal vents.</title>
        <authorList>
            <person name="Haverkamp T.H.A."/>
            <person name="Lossouarn J."/>
            <person name="Geslin C."/>
            <person name="Nesbo C.L."/>
        </authorList>
    </citation>
    <scope>NUCLEOTIDE SEQUENCE [LARGE SCALE GENOMIC DNA]</scope>
    <source>
        <strain evidence="2 3">431</strain>
    </source>
</reference>
<dbReference type="InterPro" id="IPR012347">
    <property type="entry name" value="Ferritin-like"/>
</dbReference>
<name>A0ABM6GGX4_9BACT</name>
<evidence type="ECO:0000259" key="1">
    <source>
        <dbReference type="Pfam" id="PF09968"/>
    </source>
</evidence>
<proteinExistence type="predicted"/>
<dbReference type="Proteomes" id="UP000185490">
    <property type="component" value="Chromosome"/>
</dbReference>
<protein>
    <recommendedName>
        <fullName evidence="1">DUF2202 domain-containing protein</fullName>
    </recommendedName>
</protein>
<organism evidence="2 3">
    <name type="scientific">Thermosipho melanesiensis</name>
    <dbReference type="NCBI Taxonomy" id="46541"/>
    <lineage>
        <taxon>Bacteria</taxon>
        <taxon>Thermotogati</taxon>
        <taxon>Thermotogota</taxon>
        <taxon>Thermotogae</taxon>
        <taxon>Thermotogales</taxon>
        <taxon>Fervidobacteriaceae</taxon>
        <taxon>Thermosipho</taxon>
    </lineage>
</organism>
<dbReference type="EMBL" id="CP007389">
    <property type="protein sequence ID" value="APT74596.1"/>
    <property type="molecule type" value="Genomic_DNA"/>
</dbReference>
<keyword evidence="3" id="KW-1185">Reference proteome</keyword>
<dbReference type="Gene3D" id="1.20.1260.10">
    <property type="match status" value="1"/>
</dbReference>
<dbReference type="RefSeq" id="WP_012057923.1">
    <property type="nucleotide sequence ID" value="NZ_CP007389.1"/>
</dbReference>
<dbReference type="Pfam" id="PF09968">
    <property type="entry name" value="DUF2202"/>
    <property type="match status" value="1"/>
</dbReference>